<comment type="caution">
    <text evidence="1">The sequence shown here is derived from an EMBL/GenBank/DDBJ whole genome shotgun (WGS) entry which is preliminary data.</text>
</comment>
<sequence length="111" mass="12227">MSIFFSDAKEKVISIENDTEIVVLFLGDTSKAHKSGEFSNFSHPNGILTSISTEFVSRASNLKERKVKAVAGSQTVAFLKNSKPLSAVDPDIEKLFRLKKTSHAIFFPPPN</sequence>
<protein>
    <submittedName>
        <fullName evidence="1">Uncharacterized protein</fullName>
    </submittedName>
</protein>
<reference evidence="1 2" key="1">
    <citation type="journal article" date="2020" name="IScience">
        <title>Genome Sequencing of the Endangered Kingdonia uniflora (Circaeasteraceae, Ranunculales) Reveals Potential Mechanisms of Evolutionary Specialization.</title>
        <authorList>
            <person name="Sun Y."/>
            <person name="Deng T."/>
            <person name="Zhang A."/>
            <person name="Moore M.J."/>
            <person name="Landis J.B."/>
            <person name="Lin N."/>
            <person name="Zhang H."/>
            <person name="Zhang X."/>
            <person name="Huang J."/>
            <person name="Zhang X."/>
            <person name="Sun H."/>
            <person name="Wang H."/>
        </authorList>
    </citation>
    <scope>NUCLEOTIDE SEQUENCE [LARGE SCALE GENOMIC DNA]</scope>
    <source>
        <strain evidence="1">TB1705</strain>
        <tissue evidence="1">Leaf</tissue>
    </source>
</reference>
<accession>A0A7J7NW92</accession>
<name>A0A7J7NW92_9MAGN</name>
<keyword evidence="2" id="KW-1185">Reference proteome</keyword>
<dbReference type="AlphaFoldDB" id="A0A7J7NW92"/>
<dbReference type="Proteomes" id="UP000541444">
    <property type="component" value="Unassembled WGS sequence"/>
</dbReference>
<evidence type="ECO:0000313" key="2">
    <source>
        <dbReference type="Proteomes" id="UP000541444"/>
    </source>
</evidence>
<proteinExistence type="predicted"/>
<evidence type="ECO:0000313" key="1">
    <source>
        <dbReference type="EMBL" id="KAF6171363.1"/>
    </source>
</evidence>
<organism evidence="1 2">
    <name type="scientific">Kingdonia uniflora</name>
    <dbReference type="NCBI Taxonomy" id="39325"/>
    <lineage>
        <taxon>Eukaryota</taxon>
        <taxon>Viridiplantae</taxon>
        <taxon>Streptophyta</taxon>
        <taxon>Embryophyta</taxon>
        <taxon>Tracheophyta</taxon>
        <taxon>Spermatophyta</taxon>
        <taxon>Magnoliopsida</taxon>
        <taxon>Ranunculales</taxon>
        <taxon>Circaeasteraceae</taxon>
        <taxon>Kingdonia</taxon>
    </lineage>
</organism>
<dbReference type="EMBL" id="JACGCM010000497">
    <property type="protein sequence ID" value="KAF6171363.1"/>
    <property type="molecule type" value="Genomic_DNA"/>
</dbReference>
<gene>
    <name evidence="1" type="ORF">GIB67_009504</name>
</gene>